<dbReference type="EMBL" id="CABFNQ020000730">
    <property type="protein sequence ID" value="CAH0027986.1"/>
    <property type="molecule type" value="Genomic_DNA"/>
</dbReference>
<evidence type="ECO:0000259" key="5">
    <source>
        <dbReference type="Pfam" id="PF02746"/>
    </source>
</evidence>
<dbReference type="SFLD" id="SFLDG00180">
    <property type="entry name" value="muconate_cycloisomerase"/>
    <property type="match status" value="1"/>
</dbReference>
<dbReference type="Proteomes" id="UP000696573">
    <property type="component" value="Unassembled WGS sequence"/>
</dbReference>
<dbReference type="Pfam" id="PF02746">
    <property type="entry name" value="MR_MLE_N"/>
    <property type="match status" value="1"/>
</dbReference>
<comment type="caution">
    <text evidence="7">The sequence shown here is derived from an EMBL/GenBank/DDBJ whole genome shotgun (WGS) entry which is preliminary data.</text>
</comment>
<dbReference type="InterPro" id="IPR036849">
    <property type="entry name" value="Enolase-like_C_sf"/>
</dbReference>
<comment type="cofactor">
    <cofactor evidence="1">
        <name>Mg(2+)</name>
        <dbReference type="ChEBI" id="CHEBI:18420"/>
    </cofactor>
</comment>
<dbReference type="FunFam" id="3.30.390.10:FF:000009">
    <property type="entry name" value="Hydrophobic dipeptide epimerase"/>
    <property type="match status" value="1"/>
</dbReference>
<gene>
    <name evidence="7" type="ORF">CRHIZ90672A_00001960</name>
</gene>
<dbReference type="GO" id="GO:0046872">
    <property type="term" value="F:metal ion binding"/>
    <property type="evidence" value="ECO:0007669"/>
    <property type="project" value="UniProtKB-KW"/>
</dbReference>
<keyword evidence="4" id="KW-0460">Magnesium</keyword>
<keyword evidence="8" id="KW-1185">Reference proteome</keyword>
<organism evidence="7 8">
    <name type="scientific">Clonostachys rhizophaga</name>
    <dbReference type="NCBI Taxonomy" id="160324"/>
    <lineage>
        <taxon>Eukaryota</taxon>
        <taxon>Fungi</taxon>
        <taxon>Dikarya</taxon>
        <taxon>Ascomycota</taxon>
        <taxon>Pezizomycotina</taxon>
        <taxon>Sordariomycetes</taxon>
        <taxon>Hypocreomycetidae</taxon>
        <taxon>Hypocreales</taxon>
        <taxon>Bionectriaceae</taxon>
        <taxon>Clonostachys</taxon>
    </lineage>
</organism>
<evidence type="ECO:0000313" key="8">
    <source>
        <dbReference type="Proteomes" id="UP000696573"/>
    </source>
</evidence>
<evidence type="ECO:0000256" key="3">
    <source>
        <dbReference type="ARBA" id="ARBA00022723"/>
    </source>
</evidence>
<dbReference type="InterPro" id="IPR029065">
    <property type="entry name" value="Enolase_C-like"/>
</dbReference>
<dbReference type="Pfam" id="PF13378">
    <property type="entry name" value="MR_MLE_C"/>
    <property type="match status" value="1"/>
</dbReference>
<dbReference type="SUPFAM" id="SSF54826">
    <property type="entry name" value="Enolase N-terminal domain-like"/>
    <property type="match status" value="1"/>
</dbReference>
<dbReference type="OrthoDB" id="2943660at2759"/>
<dbReference type="SFLD" id="SFLDS00001">
    <property type="entry name" value="Enolase"/>
    <property type="match status" value="1"/>
</dbReference>
<protein>
    <submittedName>
        <fullName evidence="7">Uncharacterized protein</fullName>
    </submittedName>
</protein>
<dbReference type="SUPFAM" id="SSF51604">
    <property type="entry name" value="Enolase C-terminal domain-like"/>
    <property type="match status" value="1"/>
</dbReference>
<comment type="similarity">
    <text evidence="2">Belongs to the mandelate racemase/muconate lactonizing enzyme family.</text>
</comment>
<name>A0A9N9YRC6_9HYPO</name>
<sequence length="375" mass="40456">MSDTSKLTIERIDVFQVDLPYSGGTYQLSGGRTYTSFDATIVRITTNTGLQGWGESTPFGSTWVAAHARGARAGIEEIAPKLIGLDPRRVDRINEAMDQALSGHLHAKAAIDVACWDVFGKSVGLPVCELLGGRTEVDLPLISSIYVGSPGDMRRRVAEHRASGYIGHSIKLSGDDPTTDAARIAESLADRQAGEYFIVDANGGLTVEFAMRMLRLLPRGLDFVLEAPCLTWRECVSLRRRTDIPIIFDELAMDEISVTQLIANDAGEGIGMKISKTGGLTRCRRQRDLCLAAGLTMSVQETTGSDIAFAAIVHMAQTVPERSLRCILECRDMIAVTTATGDFKVNEGKVKAPKAPGLGITPDLKVLGEPVATYT</sequence>
<dbReference type="Gene3D" id="3.20.20.120">
    <property type="entry name" value="Enolase-like C-terminal domain"/>
    <property type="match status" value="1"/>
</dbReference>
<dbReference type="AlphaFoldDB" id="A0A9N9YRC6"/>
<dbReference type="InterPro" id="IPR034593">
    <property type="entry name" value="DgoD-like"/>
</dbReference>
<dbReference type="InterPro" id="IPR013341">
    <property type="entry name" value="Mandelate_racemase_N_dom"/>
</dbReference>
<dbReference type="InterPro" id="IPR029017">
    <property type="entry name" value="Enolase-like_N"/>
</dbReference>
<dbReference type="Gene3D" id="3.30.390.10">
    <property type="entry name" value="Enolase-like, N-terminal domain"/>
    <property type="match status" value="1"/>
</dbReference>
<evidence type="ECO:0000256" key="1">
    <source>
        <dbReference type="ARBA" id="ARBA00001946"/>
    </source>
</evidence>
<evidence type="ECO:0000256" key="2">
    <source>
        <dbReference type="ARBA" id="ARBA00008031"/>
    </source>
</evidence>
<evidence type="ECO:0000313" key="7">
    <source>
        <dbReference type="EMBL" id="CAH0027986.1"/>
    </source>
</evidence>
<accession>A0A9N9YRC6</accession>
<evidence type="ECO:0000256" key="4">
    <source>
        <dbReference type="ARBA" id="ARBA00022842"/>
    </source>
</evidence>
<keyword evidence="3" id="KW-0479">Metal-binding</keyword>
<dbReference type="PANTHER" id="PTHR48080">
    <property type="entry name" value="D-GALACTONATE DEHYDRATASE-RELATED"/>
    <property type="match status" value="1"/>
</dbReference>
<feature type="domain" description="Mandelate racemase/muconate lactonizing enzyme N-terminal" evidence="5">
    <location>
        <begin position="39"/>
        <end position="132"/>
    </location>
</feature>
<dbReference type="GO" id="GO:0003824">
    <property type="term" value="F:catalytic activity"/>
    <property type="evidence" value="ECO:0007669"/>
    <property type="project" value="UniProtKB-ARBA"/>
</dbReference>
<reference evidence="7" key="1">
    <citation type="submission" date="2021-10" db="EMBL/GenBank/DDBJ databases">
        <authorList>
            <person name="Piombo E."/>
        </authorList>
    </citation>
    <scope>NUCLEOTIDE SEQUENCE</scope>
</reference>
<proteinExistence type="inferred from homology"/>
<feature type="domain" description="Enolase C-terminal" evidence="6">
    <location>
        <begin position="153"/>
        <end position="364"/>
    </location>
</feature>
<evidence type="ECO:0000259" key="6">
    <source>
        <dbReference type="Pfam" id="PF13378"/>
    </source>
</evidence>